<dbReference type="Gene3D" id="2.30.30.140">
    <property type="match status" value="1"/>
</dbReference>
<dbReference type="InterPro" id="IPR004092">
    <property type="entry name" value="Mbt"/>
</dbReference>
<dbReference type="SMART" id="SM00561">
    <property type="entry name" value="MBT"/>
    <property type="match status" value="1"/>
</dbReference>
<dbReference type="InterPro" id="IPR050548">
    <property type="entry name" value="PcG_chromatin_remod_factors"/>
</dbReference>
<keyword evidence="1" id="KW-0677">Repeat</keyword>
<dbReference type="GO" id="GO:0005634">
    <property type="term" value="C:nucleus"/>
    <property type="evidence" value="ECO:0007669"/>
    <property type="project" value="InterPro"/>
</dbReference>
<dbReference type="PANTHER" id="PTHR12247">
    <property type="entry name" value="POLYCOMB GROUP PROTEIN"/>
    <property type="match status" value="1"/>
</dbReference>
<feature type="repeat" description="MBT" evidence="2">
    <location>
        <begin position="43"/>
        <end position="141"/>
    </location>
</feature>
<dbReference type="SUPFAM" id="SSF63748">
    <property type="entry name" value="Tudor/PWWP/MBT"/>
    <property type="match status" value="1"/>
</dbReference>
<organism evidence="3 4">
    <name type="scientific">Euroglyphus maynei</name>
    <name type="common">Mayne's house dust mite</name>
    <dbReference type="NCBI Taxonomy" id="6958"/>
    <lineage>
        <taxon>Eukaryota</taxon>
        <taxon>Metazoa</taxon>
        <taxon>Ecdysozoa</taxon>
        <taxon>Arthropoda</taxon>
        <taxon>Chelicerata</taxon>
        <taxon>Arachnida</taxon>
        <taxon>Acari</taxon>
        <taxon>Acariformes</taxon>
        <taxon>Sarcoptiformes</taxon>
        <taxon>Astigmata</taxon>
        <taxon>Psoroptidia</taxon>
        <taxon>Analgoidea</taxon>
        <taxon>Pyroglyphidae</taxon>
        <taxon>Pyroglyphinae</taxon>
        <taxon>Euroglyphus</taxon>
    </lineage>
</organism>
<dbReference type="PROSITE" id="PS51079">
    <property type="entry name" value="MBT"/>
    <property type="match status" value="1"/>
</dbReference>
<dbReference type="Pfam" id="PF02820">
    <property type="entry name" value="MBT"/>
    <property type="match status" value="1"/>
</dbReference>
<keyword evidence="4" id="KW-1185">Reference proteome</keyword>
<dbReference type="GO" id="GO:0003682">
    <property type="term" value="F:chromatin binding"/>
    <property type="evidence" value="ECO:0007669"/>
    <property type="project" value="TreeGrafter"/>
</dbReference>
<evidence type="ECO:0000313" key="4">
    <source>
        <dbReference type="Proteomes" id="UP000194236"/>
    </source>
</evidence>
<feature type="non-terminal residue" evidence="3">
    <location>
        <position position="152"/>
    </location>
</feature>
<evidence type="ECO:0000256" key="2">
    <source>
        <dbReference type="PROSITE-ProRule" id="PRU00459"/>
    </source>
</evidence>
<sequence>GGGHVSDIVVGATNNTDNDFKTTTITTPITKKNHNNIRIIRTLDWDDYLNVCHGRPAPAEYFNHHLIPPDNEFKINEKLEVSSPDSHDFVHLATVVGYMGPRLQLRLDGCDNANDFFELVDSEAISPIGTYKSKGRFFAAPLRFRRDAATYA</sequence>
<accession>A0A1Y3AX27</accession>
<proteinExistence type="predicted"/>
<gene>
    <name evidence="3" type="ORF">BLA29_012740</name>
</gene>
<reference evidence="3 4" key="1">
    <citation type="submission" date="2017-03" db="EMBL/GenBank/DDBJ databases">
        <title>Genome Survey of Euroglyphus maynei.</title>
        <authorList>
            <person name="Arlian L.G."/>
            <person name="Morgan M.S."/>
            <person name="Rider S.D."/>
        </authorList>
    </citation>
    <scope>NUCLEOTIDE SEQUENCE [LARGE SCALE GENOMIC DNA]</scope>
    <source>
        <strain evidence="3">Arlian Lab</strain>
        <tissue evidence="3">Whole body</tissue>
    </source>
</reference>
<dbReference type="PANTHER" id="PTHR12247:SF132">
    <property type="entry name" value="POLYCOMB PROTEIN SCM"/>
    <property type="match status" value="1"/>
</dbReference>
<dbReference type="Proteomes" id="UP000194236">
    <property type="component" value="Unassembled WGS sequence"/>
</dbReference>
<dbReference type="GO" id="GO:0045892">
    <property type="term" value="P:negative regulation of DNA-templated transcription"/>
    <property type="evidence" value="ECO:0007669"/>
    <property type="project" value="TreeGrafter"/>
</dbReference>
<dbReference type="OrthoDB" id="6514944at2759"/>
<dbReference type="EMBL" id="MUJZ01055694">
    <property type="protein sequence ID" value="OTF72547.1"/>
    <property type="molecule type" value="Genomic_DNA"/>
</dbReference>
<dbReference type="AlphaFoldDB" id="A0A1Y3AX27"/>
<name>A0A1Y3AX27_EURMA</name>
<evidence type="ECO:0000313" key="3">
    <source>
        <dbReference type="EMBL" id="OTF72547.1"/>
    </source>
</evidence>
<protein>
    <submittedName>
        <fullName evidence="3">Polycomb Sfmbt-like protein</fullName>
    </submittedName>
</protein>
<feature type="non-terminal residue" evidence="3">
    <location>
        <position position="1"/>
    </location>
</feature>
<evidence type="ECO:0000256" key="1">
    <source>
        <dbReference type="ARBA" id="ARBA00022737"/>
    </source>
</evidence>
<dbReference type="GO" id="GO:0042393">
    <property type="term" value="F:histone binding"/>
    <property type="evidence" value="ECO:0007669"/>
    <property type="project" value="TreeGrafter"/>
</dbReference>
<comment type="caution">
    <text evidence="3">The sequence shown here is derived from an EMBL/GenBank/DDBJ whole genome shotgun (WGS) entry which is preliminary data.</text>
</comment>